<dbReference type="PANTHER" id="PTHR24177:SF292">
    <property type="entry name" value="ANKYRIN REPEAT FAMILY PROTEIN-RELATED"/>
    <property type="match status" value="1"/>
</dbReference>
<dbReference type="Gramene" id="AUR62035628-RA">
    <property type="protein sequence ID" value="AUR62035628-RA:cds"/>
    <property type="gene ID" value="AUR62035628"/>
</dbReference>
<dbReference type="Proteomes" id="UP000596660">
    <property type="component" value="Unplaced"/>
</dbReference>
<proteinExistence type="predicted"/>
<sequence length="137" mass="15316">MVFQAALQTPKIDNDNLKCAFVTSFSLALLSSTASILTFLAILCSTYAEEDFLVSLPLKLIVDLATLLFSILTMLLAFTMAIIMLSPNKPGWIIVAAFAWIVGGVYVWLHFPLLVVVYRSTFGAKYLFRPQYELLRD</sequence>
<keyword evidence="1" id="KW-0472">Membrane</keyword>
<dbReference type="PANTHER" id="PTHR24177">
    <property type="entry name" value="CASKIN"/>
    <property type="match status" value="1"/>
</dbReference>
<dbReference type="EnsemblPlants" id="AUR62035628-RA">
    <property type="protein sequence ID" value="AUR62035628-RA:cds"/>
    <property type="gene ID" value="AUR62035628"/>
</dbReference>
<keyword evidence="1" id="KW-0812">Transmembrane</keyword>
<evidence type="ECO:0000256" key="1">
    <source>
        <dbReference type="SAM" id="Phobius"/>
    </source>
</evidence>
<name>A0A803MUW6_CHEQI</name>
<evidence type="ECO:0000313" key="2">
    <source>
        <dbReference type="EnsemblPlants" id="AUR62035628-RA:cds"/>
    </source>
</evidence>
<protein>
    <recommendedName>
        <fullName evidence="4">PGG domain-containing protein</fullName>
    </recommendedName>
</protein>
<reference evidence="2" key="1">
    <citation type="journal article" date="2017" name="Nature">
        <title>The genome of Chenopodium quinoa.</title>
        <authorList>
            <person name="Jarvis D.E."/>
            <person name="Ho Y.S."/>
            <person name="Lightfoot D.J."/>
            <person name="Schmoeckel S.M."/>
            <person name="Li B."/>
            <person name="Borm T.J.A."/>
            <person name="Ohyanagi H."/>
            <person name="Mineta K."/>
            <person name="Michell C.T."/>
            <person name="Saber N."/>
            <person name="Kharbatia N.M."/>
            <person name="Rupper R.R."/>
            <person name="Sharp A.R."/>
            <person name="Dally N."/>
            <person name="Boughton B.A."/>
            <person name="Woo Y.H."/>
            <person name="Gao G."/>
            <person name="Schijlen E.G.W.M."/>
            <person name="Guo X."/>
            <person name="Momin A.A."/>
            <person name="Negrao S."/>
            <person name="Al-Babili S."/>
            <person name="Gehring C."/>
            <person name="Roessner U."/>
            <person name="Jung C."/>
            <person name="Murphy K."/>
            <person name="Arold S.T."/>
            <person name="Gojobori T."/>
            <person name="van der Linden C.G."/>
            <person name="van Loo E.N."/>
            <person name="Jellen E.N."/>
            <person name="Maughan P.J."/>
            <person name="Tester M."/>
        </authorList>
    </citation>
    <scope>NUCLEOTIDE SEQUENCE [LARGE SCALE GENOMIC DNA]</scope>
    <source>
        <strain evidence="2">cv. PI 614886</strain>
    </source>
</reference>
<feature type="transmembrane region" description="Helical" evidence="1">
    <location>
        <begin position="91"/>
        <end position="118"/>
    </location>
</feature>
<keyword evidence="3" id="KW-1185">Reference proteome</keyword>
<organism evidence="2 3">
    <name type="scientific">Chenopodium quinoa</name>
    <name type="common">Quinoa</name>
    <dbReference type="NCBI Taxonomy" id="63459"/>
    <lineage>
        <taxon>Eukaryota</taxon>
        <taxon>Viridiplantae</taxon>
        <taxon>Streptophyta</taxon>
        <taxon>Embryophyta</taxon>
        <taxon>Tracheophyta</taxon>
        <taxon>Spermatophyta</taxon>
        <taxon>Magnoliopsida</taxon>
        <taxon>eudicotyledons</taxon>
        <taxon>Gunneridae</taxon>
        <taxon>Pentapetalae</taxon>
        <taxon>Caryophyllales</taxon>
        <taxon>Chenopodiaceae</taxon>
        <taxon>Chenopodioideae</taxon>
        <taxon>Atripliceae</taxon>
        <taxon>Chenopodium</taxon>
    </lineage>
</organism>
<reference evidence="2" key="2">
    <citation type="submission" date="2021-03" db="UniProtKB">
        <authorList>
            <consortium name="EnsemblPlants"/>
        </authorList>
    </citation>
    <scope>IDENTIFICATION</scope>
</reference>
<evidence type="ECO:0008006" key="4">
    <source>
        <dbReference type="Google" id="ProtNLM"/>
    </source>
</evidence>
<evidence type="ECO:0000313" key="3">
    <source>
        <dbReference type="Proteomes" id="UP000596660"/>
    </source>
</evidence>
<accession>A0A803MUW6</accession>
<keyword evidence="1" id="KW-1133">Transmembrane helix</keyword>
<feature type="transmembrane region" description="Helical" evidence="1">
    <location>
        <begin position="20"/>
        <end position="48"/>
    </location>
</feature>
<dbReference type="OMA" id="WWSTSIP"/>
<dbReference type="AlphaFoldDB" id="A0A803MUW6"/>
<feature type="transmembrane region" description="Helical" evidence="1">
    <location>
        <begin position="60"/>
        <end position="85"/>
    </location>
</feature>
<dbReference type="GO" id="GO:0016020">
    <property type="term" value="C:membrane"/>
    <property type="evidence" value="ECO:0007669"/>
    <property type="project" value="TreeGrafter"/>
</dbReference>